<dbReference type="Pfam" id="PF08240">
    <property type="entry name" value="ADH_N"/>
    <property type="match status" value="1"/>
</dbReference>
<feature type="domain" description="Enoyl reductase (ER)" evidence="1">
    <location>
        <begin position="8"/>
        <end position="331"/>
    </location>
</feature>
<dbReference type="CDD" id="cd05289">
    <property type="entry name" value="MDR_like_2"/>
    <property type="match status" value="1"/>
</dbReference>
<evidence type="ECO:0000313" key="3">
    <source>
        <dbReference type="EMBL" id="SNV98185.1"/>
    </source>
</evidence>
<sequence>MKAVQLQKYNKDLKVTVNEISVPTIQADEVLIKVAYAAITPLEKLTITGAVKLIQDYPKPVTLGNELSGTVVEVGQSVQSLAVGNVVYTRLPITRIGAFAEYVAVKADLVTTIPKNLDVKSATAVPLTGLTAYQALTEELEVEAGKTLFISSGSGSFGQMAVPLAKSMGLKVIISGNTRAKEAFLEKGVDQYIDYTEENYWEVLSDVDYVIDTLGPKEFEKELSIMKSGGKIVSLINAPNKAFAEKQGFSKFKTLLFTLVGQKFDRKAKAQGVAYRFIFVRADGEQLKVITDMIERENIVPAVDPRIFNIDEIETALDYTFNQRTNGKVLIQFDTEYAH</sequence>
<keyword evidence="5" id="KW-1185">Reference proteome</keyword>
<dbReference type="Gene3D" id="3.40.50.720">
    <property type="entry name" value="NAD(P)-binding Rossmann-like Domain"/>
    <property type="match status" value="1"/>
</dbReference>
<dbReference type="PANTHER" id="PTHR11695">
    <property type="entry name" value="ALCOHOL DEHYDROGENASE RELATED"/>
    <property type="match status" value="1"/>
</dbReference>
<dbReference type="EMBL" id="BMCB01000002">
    <property type="protein sequence ID" value="GGA82660.1"/>
    <property type="molecule type" value="Genomic_DNA"/>
</dbReference>
<dbReference type="GO" id="GO:0016491">
    <property type="term" value="F:oxidoreductase activity"/>
    <property type="evidence" value="ECO:0007669"/>
    <property type="project" value="InterPro"/>
</dbReference>
<protein>
    <submittedName>
        <fullName evidence="3">Alcohol dehydrogenase</fullName>
    </submittedName>
    <submittedName>
        <fullName evidence="2">Oxidoreductase</fullName>
    </submittedName>
</protein>
<evidence type="ECO:0000259" key="1">
    <source>
        <dbReference type="SMART" id="SM00829"/>
    </source>
</evidence>
<reference evidence="2" key="4">
    <citation type="submission" date="2024-05" db="EMBL/GenBank/DDBJ databases">
        <authorList>
            <person name="Sun Q."/>
            <person name="Sedlacek I."/>
        </authorList>
    </citation>
    <scope>NUCLEOTIDE SEQUENCE</scope>
    <source>
        <strain evidence="2">CCM 4175</strain>
    </source>
</reference>
<evidence type="ECO:0000313" key="5">
    <source>
        <dbReference type="Proteomes" id="UP000652995"/>
    </source>
</evidence>
<dbReference type="PANTHER" id="PTHR11695:SF294">
    <property type="entry name" value="RETICULON-4-INTERACTING PROTEIN 1, MITOCHONDRIAL"/>
    <property type="match status" value="1"/>
</dbReference>
<dbReference type="Pfam" id="PF13602">
    <property type="entry name" value="ADH_zinc_N_2"/>
    <property type="match status" value="1"/>
</dbReference>
<dbReference type="SMART" id="SM00829">
    <property type="entry name" value="PKS_ER"/>
    <property type="match status" value="1"/>
</dbReference>
<reference evidence="2" key="1">
    <citation type="journal article" date="2014" name="Int. J. Syst. Evol. Microbiol.">
        <title>Complete genome of a new Firmicutes species belonging to the dominant human colonic microbiota ('Ruminococcus bicirculans') reveals two chromosomes and a selective capacity to utilize plant glucans.</title>
        <authorList>
            <consortium name="NISC Comparative Sequencing Program"/>
            <person name="Wegmann U."/>
            <person name="Louis P."/>
            <person name="Goesmann A."/>
            <person name="Henrissat B."/>
            <person name="Duncan S.H."/>
            <person name="Flint H.J."/>
        </authorList>
    </citation>
    <scope>NUCLEOTIDE SEQUENCE</scope>
    <source>
        <strain evidence="2">CCM 4175</strain>
    </source>
</reference>
<dbReference type="InterPro" id="IPR050700">
    <property type="entry name" value="YIM1/Zinc_Alcohol_DH_Fams"/>
</dbReference>
<reference evidence="3 4" key="2">
    <citation type="submission" date="2017-06" db="EMBL/GenBank/DDBJ databases">
        <authorList>
            <consortium name="Pathogen Informatics"/>
        </authorList>
    </citation>
    <scope>NUCLEOTIDE SEQUENCE [LARGE SCALE GENOMIC DNA]</scope>
    <source>
        <strain evidence="3 4">NCTC13833</strain>
    </source>
</reference>
<dbReference type="OrthoDB" id="9792162at2"/>
<dbReference type="SUPFAM" id="SSF51735">
    <property type="entry name" value="NAD(P)-binding Rossmann-fold domains"/>
    <property type="match status" value="1"/>
</dbReference>
<dbReference type="Gene3D" id="3.90.180.10">
    <property type="entry name" value="Medium-chain alcohol dehydrogenases, catalytic domain"/>
    <property type="match status" value="1"/>
</dbReference>
<accession>A0A240BR73</accession>
<dbReference type="SUPFAM" id="SSF50129">
    <property type="entry name" value="GroES-like"/>
    <property type="match status" value="1"/>
</dbReference>
<gene>
    <name evidence="2" type="ORF">GCM10007183_03570</name>
    <name evidence="3" type="ORF">SAMEA4412661_00025</name>
</gene>
<dbReference type="InterPro" id="IPR036291">
    <property type="entry name" value="NAD(P)-bd_dom_sf"/>
</dbReference>
<organism evidence="3 4">
    <name type="scientific">Staphylococcus muscae</name>
    <dbReference type="NCBI Taxonomy" id="1294"/>
    <lineage>
        <taxon>Bacteria</taxon>
        <taxon>Bacillati</taxon>
        <taxon>Bacillota</taxon>
        <taxon>Bacilli</taxon>
        <taxon>Bacillales</taxon>
        <taxon>Staphylococcaceae</taxon>
        <taxon>Staphylococcus</taxon>
    </lineage>
</organism>
<dbReference type="InterPro" id="IPR011032">
    <property type="entry name" value="GroES-like_sf"/>
</dbReference>
<dbReference type="KEGG" id="smus:C7J88_07300"/>
<dbReference type="EMBL" id="LT906464">
    <property type="protein sequence ID" value="SNV98185.1"/>
    <property type="molecule type" value="Genomic_DNA"/>
</dbReference>
<dbReference type="InterPro" id="IPR020843">
    <property type="entry name" value="ER"/>
</dbReference>
<dbReference type="Proteomes" id="UP000652995">
    <property type="component" value="Unassembled WGS sequence"/>
</dbReference>
<evidence type="ECO:0000313" key="4">
    <source>
        <dbReference type="Proteomes" id="UP000243706"/>
    </source>
</evidence>
<reference evidence="5" key="3">
    <citation type="journal article" date="2019" name="Int. J. Syst. Evol. Microbiol.">
        <title>The Global Catalogue of Microorganisms (GCM) 10K type strain sequencing project: providing services to taxonomists for standard genome sequencing and annotation.</title>
        <authorList>
            <consortium name="The Broad Institute Genomics Platform"/>
            <consortium name="The Broad Institute Genome Sequencing Center for Infectious Disease"/>
            <person name="Wu L."/>
            <person name="Ma J."/>
        </authorList>
    </citation>
    <scope>NUCLEOTIDE SEQUENCE [LARGE SCALE GENOMIC DNA]</scope>
    <source>
        <strain evidence="5">CCM 4175</strain>
    </source>
</reference>
<dbReference type="Proteomes" id="UP000243706">
    <property type="component" value="Chromosome 1"/>
</dbReference>
<evidence type="ECO:0000313" key="2">
    <source>
        <dbReference type="EMBL" id="GGA82660.1"/>
    </source>
</evidence>
<dbReference type="AlphaFoldDB" id="A0A240BR73"/>
<dbReference type="RefSeq" id="WP_095114952.1">
    <property type="nucleotide sequence ID" value="NZ_BMCB01000002.1"/>
</dbReference>
<name>A0A240BR73_9STAP</name>
<proteinExistence type="predicted"/>
<dbReference type="InterPro" id="IPR013154">
    <property type="entry name" value="ADH-like_N"/>
</dbReference>